<evidence type="ECO:0000256" key="2">
    <source>
        <dbReference type="SAM" id="MobiDB-lite"/>
    </source>
</evidence>
<evidence type="ECO:0008006" key="5">
    <source>
        <dbReference type="Google" id="ProtNLM"/>
    </source>
</evidence>
<evidence type="ECO:0000313" key="4">
    <source>
        <dbReference type="Proteomes" id="UP000326924"/>
    </source>
</evidence>
<protein>
    <recommendedName>
        <fullName evidence="5">SWI5-dependent HO expression protein 3</fullName>
    </recommendedName>
</protein>
<feature type="coiled-coil region" evidence="1">
    <location>
        <begin position="83"/>
        <end position="198"/>
    </location>
</feature>
<feature type="region of interest" description="Disordered" evidence="2">
    <location>
        <begin position="1"/>
        <end position="57"/>
    </location>
</feature>
<name>A0A5J5EFS0_9PEZI</name>
<organism evidence="3 4">
    <name type="scientific">Sphaerosporella brunnea</name>
    <dbReference type="NCBI Taxonomy" id="1250544"/>
    <lineage>
        <taxon>Eukaryota</taxon>
        <taxon>Fungi</taxon>
        <taxon>Dikarya</taxon>
        <taxon>Ascomycota</taxon>
        <taxon>Pezizomycotina</taxon>
        <taxon>Pezizomycetes</taxon>
        <taxon>Pezizales</taxon>
        <taxon>Pyronemataceae</taxon>
        <taxon>Sphaerosporella</taxon>
    </lineage>
</organism>
<keyword evidence="1" id="KW-0175">Coiled coil</keyword>
<proteinExistence type="predicted"/>
<dbReference type="InParanoid" id="A0A5J5EFS0"/>
<reference evidence="3 4" key="1">
    <citation type="submission" date="2019-09" db="EMBL/GenBank/DDBJ databases">
        <title>Draft genome of the ectomycorrhizal ascomycete Sphaerosporella brunnea.</title>
        <authorList>
            <consortium name="DOE Joint Genome Institute"/>
            <person name="Benucci G.M."/>
            <person name="Marozzi G."/>
            <person name="Antonielli L."/>
            <person name="Sanchez S."/>
            <person name="Marco P."/>
            <person name="Wang X."/>
            <person name="Falini L.B."/>
            <person name="Barry K."/>
            <person name="Haridas S."/>
            <person name="Lipzen A."/>
            <person name="Labutti K."/>
            <person name="Grigoriev I.V."/>
            <person name="Murat C."/>
            <person name="Martin F."/>
            <person name="Albertini E."/>
            <person name="Donnini D."/>
            <person name="Bonito G."/>
        </authorList>
    </citation>
    <scope>NUCLEOTIDE SEQUENCE [LARGE SCALE GENOMIC DNA]</scope>
    <source>
        <strain evidence="3 4">Sb_GMNB300</strain>
    </source>
</reference>
<feature type="coiled-coil region" evidence="1">
    <location>
        <begin position="238"/>
        <end position="272"/>
    </location>
</feature>
<dbReference type="AlphaFoldDB" id="A0A5J5EFS0"/>
<dbReference type="EMBL" id="VXIS01000363">
    <property type="protein sequence ID" value="KAA8894124.1"/>
    <property type="molecule type" value="Genomic_DNA"/>
</dbReference>
<keyword evidence="4" id="KW-1185">Reference proteome</keyword>
<sequence>MNGGGVSNGRNGGVDGSEPDGVVAPLSPAFSPSPSAVSSPQNIPVSPSRANGNAHLDAYDASSSAILGTSPTRTTTGKSGRVIEKLMAENDRLRRELKVETTAREEERKAKEAIRQARDSLQSTNDNLILQNNIDKGSLARKDRKIEELKAERDFEREMRLELDQRSNIQIRESDALVQEIKNQLSREEEKRKLAVNQYDVVREAFKTLDDSYKHRIEKLQSQLAAMHASRQRDHQALQRLEVVVEQQRQELEKLRLAKNRITEKCQEVLDEVDQEMGQIRAMAGNQEQRLGNTIETARETLFELRRLIGVEKAFRPQSGSGEPEST</sequence>
<evidence type="ECO:0000256" key="1">
    <source>
        <dbReference type="SAM" id="Coils"/>
    </source>
</evidence>
<evidence type="ECO:0000313" key="3">
    <source>
        <dbReference type="EMBL" id="KAA8894124.1"/>
    </source>
</evidence>
<dbReference type="OrthoDB" id="3918393at2759"/>
<accession>A0A5J5EFS0</accession>
<feature type="compositionally biased region" description="Polar residues" evidence="2">
    <location>
        <begin position="41"/>
        <end position="51"/>
    </location>
</feature>
<comment type="caution">
    <text evidence="3">The sequence shown here is derived from an EMBL/GenBank/DDBJ whole genome shotgun (WGS) entry which is preliminary data.</text>
</comment>
<dbReference type="Proteomes" id="UP000326924">
    <property type="component" value="Unassembled WGS sequence"/>
</dbReference>
<gene>
    <name evidence="3" type="ORF">FN846DRAFT_975714</name>
</gene>
<feature type="compositionally biased region" description="Low complexity" evidence="2">
    <location>
        <begin position="22"/>
        <end position="40"/>
    </location>
</feature>
<feature type="compositionally biased region" description="Gly residues" evidence="2">
    <location>
        <begin position="1"/>
        <end position="15"/>
    </location>
</feature>